<dbReference type="Proteomes" id="UP001642540">
    <property type="component" value="Unassembled WGS sequence"/>
</dbReference>
<dbReference type="InterPro" id="IPR036389">
    <property type="entry name" value="RNase_III_sf"/>
</dbReference>
<keyword evidence="5" id="KW-0687">Ribonucleoprotein</keyword>
<organism evidence="9 10">
    <name type="scientific">Orchesella dallaii</name>
    <dbReference type="NCBI Taxonomy" id="48710"/>
    <lineage>
        <taxon>Eukaryota</taxon>
        <taxon>Metazoa</taxon>
        <taxon>Ecdysozoa</taxon>
        <taxon>Arthropoda</taxon>
        <taxon>Hexapoda</taxon>
        <taxon>Collembola</taxon>
        <taxon>Entomobryomorpha</taxon>
        <taxon>Entomobryoidea</taxon>
        <taxon>Orchesellidae</taxon>
        <taxon>Orchesellinae</taxon>
        <taxon>Orchesella</taxon>
    </lineage>
</organism>
<sequence length="367" mass="42200">MIHSLRRAVLAIVPVSPYGSRMLASFAVGAQSREGVPHHEGRLQQRISGAGTSVFVVPHRNVSQYERKYREVMNARRKKEMFVNPERFAKPFPRYSFVDWNYKSELYAFGKRLSEEFDDALLREALTDQSYINKERTKQEELGIDTTLLEIRNNQELSELGAQLAREVLSRFFQKELPLFPEEGHTALVKFLTSQQTLTEMASNLGFRDIILCEEYPPSDETYTRSFLAVIGALQKSSGNERAEKFVIDFLASLLCGKDINEIWNIDRPWHMMVELAKQKGVYPVEPRIIREAGRNTIHAVYVVGVYDKDKQLIGKGIGETLDIAQEMAARDVLKQFFNTKEPMPPFEFQSANIPYKLVPHVRNIHK</sequence>
<evidence type="ECO:0000313" key="9">
    <source>
        <dbReference type="EMBL" id="CAL8088903.1"/>
    </source>
</evidence>
<dbReference type="Gene3D" id="1.10.1520.10">
    <property type="entry name" value="Ribonuclease III domain"/>
    <property type="match status" value="1"/>
</dbReference>
<dbReference type="PROSITE" id="PS50142">
    <property type="entry name" value="RNASE_3_2"/>
    <property type="match status" value="1"/>
</dbReference>
<dbReference type="Gene3D" id="3.30.160.20">
    <property type="match status" value="1"/>
</dbReference>
<dbReference type="SUPFAM" id="SSF54768">
    <property type="entry name" value="dsRNA-binding domain-like"/>
    <property type="match status" value="1"/>
</dbReference>
<protein>
    <recommendedName>
        <fullName evidence="7">Large ribosomal subunit protein mL44</fullName>
    </recommendedName>
</protein>
<comment type="caution">
    <text evidence="9">The sequence shown here is derived from an EMBL/GenBank/DDBJ whole genome shotgun (WGS) entry which is preliminary data.</text>
</comment>
<evidence type="ECO:0000313" key="10">
    <source>
        <dbReference type="Proteomes" id="UP001642540"/>
    </source>
</evidence>
<evidence type="ECO:0000256" key="2">
    <source>
        <dbReference type="ARBA" id="ARBA00022946"/>
    </source>
</evidence>
<name>A0ABP1Q4E6_9HEXA</name>
<feature type="domain" description="RNase III" evidence="8">
    <location>
        <begin position="102"/>
        <end position="239"/>
    </location>
</feature>
<reference evidence="9 10" key="1">
    <citation type="submission" date="2024-08" db="EMBL/GenBank/DDBJ databases">
        <authorList>
            <person name="Cucini C."/>
            <person name="Frati F."/>
        </authorList>
    </citation>
    <scope>NUCLEOTIDE SEQUENCE [LARGE SCALE GENOMIC DNA]</scope>
</reference>
<dbReference type="Pfam" id="PF22935">
    <property type="entry name" value="RM44_endonuclase"/>
    <property type="match status" value="1"/>
</dbReference>
<comment type="subcellular location">
    <subcellularLocation>
        <location evidence="1">Mitochondrion</location>
    </subcellularLocation>
</comment>
<keyword evidence="2" id="KW-0809">Transit peptide</keyword>
<evidence type="ECO:0000256" key="6">
    <source>
        <dbReference type="ARBA" id="ARBA00024034"/>
    </source>
</evidence>
<evidence type="ECO:0000256" key="4">
    <source>
        <dbReference type="ARBA" id="ARBA00023128"/>
    </source>
</evidence>
<evidence type="ECO:0000256" key="1">
    <source>
        <dbReference type="ARBA" id="ARBA00004173"/>
    </source>
</evidence>
<keyword evidence="3" id="KW-0689">Ribosomal protein</keyword>
<keyword evidence="4" id="KW-0496">Mitochondrion</keyword>
<dbReference type="InterPro" id="IPR055189">
    <property type="entry name" value="RM44_endonuclase"/>
</dbReference>
<proteinExistence type="inferred from homology"/>
<dbReference type="EMBL" id="CAXLJM020000023">
    <property type="protein sequence ID" value="CAL8088903.1"/>
    <property type="molecule type" value="Genomic_DNA"/>
</dbReference>
<comment type="similarity">
    <text evidence="6">Belongs to the ribonuclease III family. Mitochondrion-specific ribosomal protein mL44 subfamily.</text>
</comment>
<dbReference type="Pfam" id="PF22892">
    <property type="entry name" value="DSRM_MRPL44"/>
    <property type="match status" value="1"/>
</dbReference>
<accession>A0ABP1Q4E6</accession>
<dbReference type="InterPro" id="IPR044444">
    <property type="entry name" value="Ribosomal_mL44_DSRM_metazoa"/>
</dbReference>
<evidence type="ECO:0000259" key="8">
    <source>
        <dbReference type="PROSITE" id="PS50142"/>
    </source>
</evidence>
<evidence type="ECO:0000256" key="5">
    <source>
        <dbReference type="ARBA" id="ARBA00023274"/>
    </source>
</evidence>
<evidence type="ECO:0000256" key="7">
    <source>
        <dbReference type="ARBA" id="ARBA00035187"/>
    </source>
</evidence>
<dbReference type="SMART" id="SM00535">
    <property type="entry name" value="RIBOc"/>
    <property type="match status" value="1"/>
</dbReference>
<dbReference type="SUPFAM" id="SSF69065">
    <property type="entry name" value="RNase III domain-like"/>
    <property type="match status" value="1"/>
</dbReference>
<keyword evidence="10" id="KW-1185">Reference proteome</keyword>
<evidence type="ECO:0000256" key="3">
    <source>
        <dbReference type="ARBA" id="ARBA00022980"/>
    </source>
</evidence>
<dbReference type="InterPro" id="IPR000999">
    <property type="entry name" value="RNase_III_dom"/>
</dbReference>
<gene>
    <name evidence="9" type="ORF">ODALV1_LOCUS7202</name>
</gene>
<dbReference type="CDD" id="cd19874">
    <property type="entry name" value="DSRM_MRPL44"/>
    <property type="match status" value="1"/>
</dbReference>